<evidence type="ECO:0000256" key="2">
    <source>
        <dbReference type="ARBA" id="ARBA00022692"/>
    </source>
</evidence>
<dbReference type="eggNOG" id="ENOG5032TP9">
    <property type="taxonomic scope" value="Bacteria"/>
</dbReference>
<gene>
    <name evidence="5" type="ORF">SALB_01421</name>
</gene>
<keyword evidence="4" id="KW-0472">Membrane</keyword>
<keyword evidence="3" id="KW-1133">Transmembrane helix</keyword>
<name>A0A059VZV6_STRNR</name>
<dbReference type="GO" id="GO:0016020">
    <property type="term" value="C:membrane"/>
    <property type="evidence" value="ECO:0007669"/>
    <property type="project" value="UniProtKB-SubCell"/>
</dbReference>
<evidence type="ECO:0000256" key="1">
    <source>
        <dbReference type="ARBA" id="ARBA00004141"/>
    </source>
</evidence>
<comment type="subcellular location">
    <subcellularLocation>
        <location evidence="1">Membrane</location>
        <topology evidence="1">Multi-pass membrane protein</topology>
    </subcellularLocation>
</comment>
<sequence length="120" mass="11925">MATAYMIITVLTIVANAAIAVADLVRAEFVLANSAAVGVPPSWLPWLGALKGAGAAGLLVGLLGFRPLGVAAAVGLVLFFVGAVVAHVRARAYATMAAPAGYLGLAVASLALTVLRWGGA</sequence>
<dbReference type="Pfam" id="PF13564">
    <property type="entry name" value="DoxX_2"/>
    <property type="match status" value="1"/>
</dbReference>
<dbReference type="EMBL" id="BHXC01000006">
    <property type="protein sequence ID" value="GCB88748.1"/>
    <property type="molecule type" value="Genomic_DNA"/>
</dbReference>
<protein>
    <submittedName>
        <fullName evidence="5">Uncharacterized protein</fullName>
    </submittedName>
</protein>
<dbReference type="InterPro" id="IPR032808">
    <property type="entry name" value="DoxX"/>
</dbReference>
<organism evidence="5 6">
    <name type="scientific">Streptomyces noursei</name>
    <name type="common">Streptomyces albulus</name>
    <dbReference type="NCBI Taxonomy" id="1971"/>
    <lineage>
        <taxon>Bacteria</taxon>
        <taxon>Bacillati</taxon>
        <taxon>Actinomycetota</taxon>
        <taxon>Actinomycetes</taxon>
        <taxon>Kitasatosporales</taxon>
        <taxon>Streptomycetaceae</taxon>
        <taxon>Streptomyces</taxon>
    </lineage>
</organism>
<comment type="caution">
    <text evidence="5">The sequence shown here is derived from an EMBL/GenBank/DDBJ whole genome shotgun (WGS) entry which is preliminary data.</text>
</comment>
<dbReference type="RefSeq" id="WP_016576882.1">
    <property type="nucleotide sequence ID" value="NZ_BHXC01000006.1"/>
</dbReference>
<dbReference type="Proteomes" id="UP000288351">
    <property type="component" value="Unassembled WGS sequence"/>
</dbReference>
<evidence type="ECO:0000313" key="6">
    <source>
        <dbReference type="Proteomes" id="UP000288351"/>
    </source>
</evidence>
<dbReference type="STRING" id="68570.DC74_611"/>
<dbReference type="AlphaFoldDB" id="A0A059VZV6"/>
<proteinExistence type="predicted"/>
<reference evidence="5 6" key="1">
    <citation type="journal article" date="2019" name="Microbiol. Resour. Announc.">
        <title>Draft Genome Sequence of the Most Traditional epsilon-Poly-l-Lysine Producer, Streptomyces albulus NBRC14147.</title>
        <authorList>
            <person name="Yamanaka K."/>
            <person name="Hamano Y."/>
        </authorList>
    </citation>
    <scope>NUCLEOTIDE SEQUENCE [LARGE SCALE GENOMIC DNA]</scope>
    <source>
        <strain evidence="5 6">NBRC 14147</strain>
    </source>
</reference>
<evidence type="ECO:0000256" key="4">
    <source>
        <dbReference type="ARBA" id="ARBA00023136"/>
    </source>
</evidence>
<keyword evidence="2" id="KW-0812">Transmembrane</keyword>
<evidence type="ECO:0000313" key="5">
    <source>
        <dbReference type="EMBL" id="GCB88748.1"/>
    </source>
</evidence>
<evidence type="ECO:0000256" key="3">
    <source>
        <dbReference type="ARBA" id="ARBA00022989"/>
    </source>
</evidence>
<accession>A0A059VZV6</accession>